<protein>
    <submittedName>
        <fullName evidence="2">Uncharacterized protein</fullName>
    </submittedName>
</protein>
<organism evidence="2">
    <name type="scientific">Tanacetum cinerariifolium</name>
    <name type="common">Dalmatian daisy</name>
    <name type="synonym">Chrysanthemum cinerariifolium</name>
    <dbReference type="NCBI Taxonomy" id="118510"/>
    <lineage>
        <taxon>Eukaryota</taxon>
        <taxon>Viridiplantae</taxon>
        <taxon>Streptophyta</taxon>
        <taxon>Embryophyta</taxon>
        <taxon>Tracheophyta</taxon>
        <taxon>Spermatophyta</taxon>
        <taxon>Magnoliopsida</taxon>
        <taxon>eudicotyledons</taxon>
        <taxon>Gunneridae</taxon>
        <taxon>Pentapetalae</taxon>
        <taxon>asterids</taxon>
        <taxon>campanulids</taxon>
        <taxon>Asterales</taxon>
        <taxon>Asteraceae</taxon>
        <taxon>Asteroideae</taxon>
        <taxon>Anthemideae</taxon>
        <taxon>Anthemidinae</taxon>
        <taxon>Tanacetum</taxon>
    </lineage>
</organism>
<comment type="caution">
    <text evidence="2">The sequence shown here is derived from an EMBL/GenBank/DDBJ whole genome shotgun (WGS) entry which is preliminary data.</text>
</comment>
<proteinExistence type="predicted"/>
<gene>
    <name evidence="2" type="ORF">Tci_864033</name>
</gene>
<feature type="compositionally biased region" description="Basic and acidic residues" evidence="1">
    <location>
        <begin position="106"/>
        <end position="116"/>
    </location>
</feature>
<dbReference type="EMBL" id="BKCJ011135431">
    <property type="protein sequence ID" value="GFC92063.1"/>
    <property type="molecule type" value="Genomic_DNA"/>
</dbReference>
<dbReference type="AlphaFoldDB" id="A0A699S414"/>
<evidence type="ECO:0000313" key="2">
    <source>
        <dbReference type="EMBL" id="GFC92063.1"/>
    </source>
</evidence>
<name>A0A699S414_TANCI</name>
<accession>A0A699S414</accession>
<reference evidence="2" key="1">
    <citation type="journal article" date="2019" name="Sci. Rep.">
        <title>Draft genome of Tanacetum cinerariifolium, the natural source of mosquito coil.</title>
        <authorList>
            <person name="Yamashiro T."/>
            <person name="Shiraishi A."/>
            <person name="Satake H."/>
            <person name="Nakayama K."/>
        </authorList>
    </citation>
    <scope>NUCLEOTIDE SEQUENCE</scope>
</reference>
<feature type="region of interest" description="Disordered" evidence="1">
    <location>
        <begin position="104"/>
        <end position="123"/>
    </location>
</feature>
<evidence type="ECO:0000256" key="1">
    <source>
        <dbReference type="SAM" id="MobiDB-lite"/>
    </source>
</evidence>
<sequence length="123" mass="13476">MRSKQPRAINDPRIYHVFRFYQVVSEPETQGSYGHYIEVNTASTSTTTASINLTAAEPVTTVSAPVTTAGVSVGTADPSTPPTITTLIEDEDIIISQTLMKMRSVKSKENSKEKRVSSTRLTR</sequence>